<dbReference type="InterPro" id="IPR002925">
    <property type="entry name" value="Dienelactn_hydro"/>
</dbReference>
<dbReference type="InterPro" id="IPR050261">
    <property type="entry name" value="FrsA_esterase"/>
</dbReference>
<dbReference type="PANTHER" id="PTHR22946">
    <property type="entry name" value="DIENELACTONE HYDROLASE DOMAIN-CONTAINING PROTEIN-RELATED"/>
    <property type="match status" value="1"/>
</dbReference>
<accession>A0ABU0FDH0</accession>
<comment type="caution">
    <text evidence="3">The sequence shown here is derived from an EMBL/GenBank/DDBJ whole genome shotgun (WGS) entry which is preliminary data.</text>
</comment>
<protein>
    <submittedName>
        <fullName evidence="3">Dienelactone hydrolase</fullName>
    </submittedName>
</protein>
<evidence type="ECO:0000313" key="4">
    <source>
        <dbReference type="Proteomes" id="UP001237448"/>
    </source>
</evidence>
<evidence type="ECO:0000256" key="1">
    <source>
        <dbReference type="ARBA" id="ARBA00022801"/>
    </source>
</evidence>
<dbReference type="Pfam" id="PF01738">
    <property type="entry name" value="DLH"/>
    <property type="match status" value="1"/>
</dbReference>
<dbReference type="Proteomes" id="UP001237448">
    <property type="component" value="Unassembled WGS sequence"/>
</dbReference>
<evidence type="ECO:0000259" key="2">
    <source>
        <dbReference type="Pfam" id="PF01738"/>
    </source>
</evidence>
<keyword evidence="4" id="KW-1185">Reference proteome</keyword>
<name>A0ABU0FDH0_9HYPH</name>
<proteinExistence type="predicted"/>
<dbReference type="InterPro" id="IPR029058">
    <property type="entry name" value="AB_hydrolase_fold"/>
</dbReference>
<evidence type="ECO:0000313" key="3">
    <source>
        <dbReference type="EMBL" id="MDQ0392635.1"/>
    </source>
</evidence>
<dbReference type="GO" id="GO:0016787">
    <property type="term" value="F:hydrolase activity"/>
    <property type="evidence" value="ECO:0007669"/>
    <property type="project" value="UniProtKB-KW"/>
</dbReference>
<sequence length="300" mass="32071">MSTADKLTEGKIHMTVMARPTCVYGKEPVMYKLLILLSFLILGTSAALAGGVTVSTLQADVDGTGIPITLYRPDGKGPFPLVILSHGMARDKSIIRTLGPGELANVARIFANSGAAVAVPIRRGYGNNGPTVEFYKRDCSRPDFYDVGLAGAENITATIHALSGDPTIDASRIVLVGYSVGGLVSVAAATKEKVLGVISFAGGHGSDRPDHVNCQDELVSAFKQYGENSKVPELWIYSENDHFINIDVAKSLRDAFVTSGGSVKFLEVPPYGKEGHNYIQYALGWKASVDAFLTKIGFWN</sequence>
<reference evidence="3 4" key="1">
    <citation type="submission" date="2023-07" db="EMBL/GenBank/DDBJ databases">
        <title>Genomic Encyclopedia of Type Strains, Phase IV (KMG-IV): sequencing the most valuable type-strain genomes for metagenomic binning, comparative biology and taxonomic classification.</title>
        <authorList>
            <person name="Goeker M."/>
        </authorList>
    </citation>
    <scope>NUCLEOTIDE SEQUENCE [LARGE SCALE GENOMIC DNA]</scope>
    <source>
        <strain evidence="3 4">DSM 5896</strain>
    </source>
</reference>
<gene>
    <name evidence="3" type="ORF">J3R73_002427</name>
</gene>
<dbReference type="PANTHER" id="PTHR22946:SF9">
    <property type="entry name" value="POLYKETIDE TRANSFERASE AF380"/>
    <property type="match status" value="1"/>
</dbReference>
<dbReference type="RefSeq" id="WP_307426815.1">
    <property type="nucleotide sequence ID" value="NZ_JAUSVK010000001.1"/>
</dbReference>
<dbReference type="Gene3D" id="3.40.50.1820">
    <property type="entry name" value="alpha/beta hydrolase"/>
    <property type="match status" value="1"/>
</dbReference>
<feature type="domain" description="Dienelactone hydrolase" evidence="2">
    <location>
        <begin position="153"/>
        <end position="264"/>
    </location>
</feature>
<organism evidence="3 4">
    <name type="scientific">Labrys monachus</name>
    <dbReference type="NCBI Taxonomy" id="217067"/>
    <lineage>
        <taxon>Bacteria</taxon>
        <taxon>Pseudomonadati</taxon>
        <taxon>Pseudomonadota</taxon>
        <taxon>Alphaproteobacteria</taxon>
        <taxon>Hyphomicrobiales</taxon>
        <taxon>Xanthobacteraceae</taxon>
        <taxon>Labrys</taxon>
    </lineage>
</organism>
<dbReference type="EMBL" id="JAUSVK010000001">
    <property type="protein sequence ID" value="MDQ0392635.1"/>
    <property type="molecule type" value="Genomic_DNA"/>
</dbReference>
<dbReference type="SUPFAM" id="SSF53474">
    <property type="entry name" value="alpha/beta-Hydrolases"/>
    <property type="match status" value="1"/>
</dbReference>
<keyword evidence="1 3" id="KW-0378">Hydrolase</keyword>